<dbReference type="EMBL" id="JNVM01000002">
    <property type="protein sequence ID" value="KEQ27641.1"/>
    <property type="molecule type" value="Genomic_DNA"/>
</dbReference>
<feature type="transmembrane region" description="Helical" evidence="1">
    <location>
        <begin position="103"/>
        <end position="122"/>
    </location>
</feature>
<accession>A0A081PAB8</accession>
<evidence type="ECO:0000256" key="1">
    <source>
        <dbReference type="SAM" id="Phobius"/>
    </source>
</evidence>
<dbReference type="OrthoDB" id="5245199at2"/>
<feature type="transmembrane region" description="Helical" evidence="1">
    <location>
        <begin position="7"/>
        <end position="32"/>
    </location>
</feature>
<feature type="transmembrane region" description="Helical" evidence="1">
    <location>
        <begin position="387"/>
        <end position="409"/>
    </location>
</feature>
<keyword evidence="3" id="KW-1185">Reference proteome</keyword>
<feature type="transmembrane region" description="Helical" evidence="1">
    <location>
        <begin position="273"/>
        <end position="297"/>
    </location>
</feature>
<feature type="transmembrane region" description="Helical" evidence="1">
    <location>
        <begin position="172"/>
        <end position="192"/>
    </location>
</feature>
<dbReference type="AlphaFoldDB" id="A0A081PAB8"/>
<protein>
    <submittedName>
        <fullName evidence="2">Uncharacterized protein</fullName>
    </submittedName>
</protein>
<feature type="transmembrane region" description="Helical" evidence="1">
    <location>
        <begin position="303"/>
        <end position="326"/>
    </location>
</feature>
<organism evidence="2 3">
    <name type="scientific">Paenibacillus tyrfis</name>
    <dbReference type="NCBI Taxonomy" id="1501230"/>
    <lineage>
        <taxon>Bacteria</taxon>
        <taxon>Bacillati</taxon>
        <taxon>Bacillota</taxon>
        <taxon>Bacilli</taxon>
        <taxon>Bacillales</taxon>
        <taxon>Paenibacillaceae</taxon>
        <taxon>Paenibacillus</taxon>
    </lineage>
</organism>
<feature type="transmembrane region" description="Helical" evidence="1">
    <location>
        <begin position="363"/>
        <end position="381"/>
    </location>
</feature>
<keyword evidence="1" id="KW-1133">Transmembrane helix</keyword>
<dbReference type="Proteomes" id="UP000028123">
    <property type="component" value="Unassembled WGS sequence"/>
</dbReference>
<gene>
    <name evidence="2" type="ORF">ET33_13180</name>
</gene>
<keyword evidence="1" id="KW-0472">Membrane</keyword>
<feature type="transmembrane region" description="Helical" evidence="1">
    <location>
        <begin position="76"/>
        <end position="97"/>
    </location>
</feature>
<feature type="transmembrane region" description="Helical" evidence="1">
    <location>
        <begin position="212"/>
        <end position="230"/>
    </location>
</feature>
<feature type="transmembrane region" description="Helical" evidence="1">
    <location>
        <begin position="236"/>
        <end position="253"/>
    </location>
</feature>
<dbReference type="eggNOG" id="COG3278">
    <property type="taxonomic scope" value="Bacteria"/>
</dbReference>
<evidence type="ECO:0000313" key="3">
    <source>
        <dbReference type="Proteomes" id="UP000028123"/>
    </source>
</evidence>
<comment type="caution">
    <text evidence="2">The sequence shown here is derived from an EMBL/GenBank/DDBJ whole genome shotgun (WGS) entry which is preliminary data.</text>
</comment>
<evidence type="ECO:0000313" key="2">
    <source>
        <dbReference type="EMBL" id="KEQ27641.1"/>
    </source>
</evidence>
<feature type="transmembrane region" description="Helical" evidence="1">
    <location>
        <begin position="143"/>
        <end position="166"/>
    </location>
</feature>
<keyword evidence="1" id="KW-0812">Transmembrane</keyword>
<proteinExistence type="predicted"/>
<dbReference type="RefSeq" id="WP_036675422.1">
    <property type="nucleotide sequence ID" value="NZ_JNVM01000002.1"/>
</dbReference>
<dbReference type="SUPFAM" id="SSF81442">
    <property type="entry name" value="Cytochrome c oxidase subunit I-like"/>
    <property type="match status" value="1"/>
</dbReference>
<dbReference type="InterPro" id="IPR036927">
    <property type="entry name" value="Cyt_c_oxase-like_su1_sf"/>
</dbReference>
<reference evidence="2 3" key="1">
    <citation type="submission" date="2014-06" db="EMBL/GenBank/DDBJ databases">
        <title>Draft genome sequence of Paenibacillus sp. MSt1.</title>
        <authorList>
            <person name="Aw Y.K."/>
            <person name="Ong K.S."/>
            <person name="Gan H.M."/>
            <person name="Lee S.M."/>
        </authorList>
    </citation>
    <scope>NUCLEOTIDE SEQUENCE [LARGE SCALE GENOMIC DNA]</scope>
    <source>
        <strain evidence="2 3">MSt1</strain>
    </source>
</reference>
<feature type="transmembrane region" description="Helical" evidence="1">
    <location>
        <begin position="44"/>
        <end position="64"/>
    </location>
</feature>
<name>A0A081PAB8_9BACL</name>
<dbReference type="Gene3D" id="1.20.210.10">
    <property type="entry name" value="Cytochrome c oxidase-like, subunit I domain"/>
    <property type="match status" value="2"/>
</dbReference>
<sequence>MFRLPLLFIATGIVSFVLFHVGSLFTTGGWVLDHPRSPDGWFRVHLLVLDWATMVAMGAVYQLIDVVLQRRIYSRMLGYVHYVFFMGGTVILLAGFLQSRVEWIAVGAVAAVIGILLFVWNVGRTLWEAKRWNPITLSTACALLYLALTGLLGLAMGLNFAFQFWVDLHERLLAAHIWLGTLGWFGLLITGFSYKMLPMFYLSHGASDRPQYYILGLWNAAVLLGVWASLGPGDGSGPTLGVILLLAAALLIYDRLIRDIRKHSHKASPGRGIVWTLWSTRALLVFCILSLCVGLVAPSLLRSLSWIVIAGWVYLWGWVAVTVLGYMSKIVPFLWWTHKYGDQAGRPGVPVMSDLISERSVDAGMWVMAVGLLTALAGMGFMEPWAVFTGIAALSAGALFYIGVIARVFTR</sequence>